<dbReference type="InterPro" id="IPR000835">
    <property type="entry name" value="HTH_MarR-typ"/>
</dbReference>
<dbReference type="RefSeq" id="WP_013913326.1">
    <property type="nucleotide sequence ID" value="NC_011386.1"/>
</dbReference>
<dbReference type="InterPro" id="IPR036388">
    <property type="entry name" value="WH-like_DNA-bd_sf"/>
</dbReference>
<feature type="domain" description="HTH marR-type" evidence="1">
    <location>
        <begin position="24"/>
        <end position="123"/>
    </location>
</feature>
<dbReference type="SMART" id="SM00347">
    <property type="entry name" value="HTH_MARR"/>
    <property type="match status" value="1"/>
</dbReference>
<keyword evidence="3" id="KW-1185">Reference proteome</keyword>
<evidence type="ECO:0000313" key="2">
    <source>
        <dbReference type="EMBL" id="AEI07641.1"/>
    </source>
</evidence>
<accession>F8BXW2</accession>
<evidence type="ECO:0000313" key="3">
    <source>
        <dbReference type="Proteomes" id="UP000007730"/>
    </source>
</evidence>
<dbReference type="InterPro" id="IPR036390">
    <property type="entry name" value="WH_DNA-bd_sf"/>
</dbReference>
<name>F8BXW2_AFIC5</name>
<organism evidence="2 3">
    <name type="scientific">Afipia carboxidovorans (strain ATCC 49405 / DSM 1227 / KCTC 32145 / OM5)</name>
    <name type="common">Oligotropha carboxidovorans</name>
    <dbReference type="NCBI Taxonomy" id="504832"/>
    <lineage>
        <taxon>Bacteria</taxon>
        <taxon>Pseudomonadati</taxon>
        <taxon>Pseudomonadota</taxon>
        <taxon>Alphaproteobacteria</taxon>
        <taxon>Hyphomicrobiales</taxon>
        <taxon>Nitrobacteraceae</taxon>
        <taxon>Afipia</taxon>
    </lineage>
</organism>
<sequence>MLDVDCYCTLARRSARALTEFYDAALIPSGLKITQYSLLRAVERLEQSSLTELAEATGLDRSTLGRNLRVLERTGFVVLGPAKDERACVAKLTLKARHALKIAHTLWTEAQAKVESAVPTKTKQYLRTLAKVVEA</sequence>
<evidence type="ECO:0000259" key="1">
    <source>
        <dbReference type="SMART" id="SM00347"/>
    </source>
</evidence>
<dbReference type="PANTHER" id="PTHR33164:SF105">
    <property type="entry name" value="TRANSCRIPTIONAL REPRESSOR PROTEIN-RELATED"/>
    <property type="match status" value="1"/>
</dbReference>
<gene>
    <name evidence="2" type="ordered locus">OCA5_c29500</name>
</gene>
<dbReference type="HOGENOM" id="CLU_083287_35_3_5"/>
<dbReference type="Gene3D" id="1.10.10.10">
    <property type="entry name" value="Winged helix-like DNA-binding domain superfamily/Winged helix DNA-binding domain"/>
    <property type="match status" value="1"/>
</dbReference>
<dbReference type="Pfam" id="PF12802">
    <property type="entry name" value="MarR_2"/>
    <property type="match status" value="1"/>
</dbReference>
<dbReference type="EMBL" id="CP002826">
    <property type="protein sequence ID" value="AEI07641.1"/>
    <property type="molecule type" value="Genomic_DNA"/>
</dbReference>
<proteinExistence type="predicted"/>
<reference evidence="2 3" key="1">
    <citation type="journal article" date="2011" name="J. Bacteriol.">
        <title>Complete genome sequences of the chemolithoautotrophic Oligotropha carboxidovorans strains OM4 and OM5.</title>
        <authorList>
            <person name="Volland S."/>
            <person name="Rachinger M."/>
            <person name="Strittmatter A."/>
            <person name="Daniel R."/>
            <person name="Gottschalk G."/>
            <person name="Meyer O."/>
        </authorList>
    </citation>
    <scope>NUCLEOTIDE SEQUENCE [LARGE SCALE GENOMIC DNA]</scope>
    <source>
        <strain evidence="3">ATCC 49405 / DSM 1227 / KCTC 32145 / OM5</strain>
    </source>
</reference>
<dbReference type="GO" id="GO:0003700">
    <property type="term" value="F:DNA-binding transcription factor activity"/>
    <property type="evidence" value="ECO:0007669"/>
    <property type="project" value="InterPro"/>
</dbReference>
<dbReference type="STRING" id="504832.OCA5_c29500"/>
<dbReference type="GO" id="GO:0006950">
    <property type="term" value="P:response to stress"/>
    <property type="evidence" value="ECO:0007669"/>
    <property type="project" value="TreeGrafter"/>
</dbReference>
<protein>
    <submittedName>
        <fullName evidence="2">Transcriptional regulator, MarR family</fullName>
    </submittedName>
</protein>
<dbReference type="Proteomes" id="UP000007730">
    <property type="component" value="Chromosome"/>
</dbReference>
<dbReference type="AlphaFoldDB" id="F8BXW2"/>
<dbReference type="KEGG" id="ocg:OCA5_c29500"/>
<dbReference type="SUPFAM" id="SSF46785">
    <property type="entry name" value="Winged helix' DNA-binding domain"/>
    <property type="match status" value="1"/>
</dbReference>
<dbReference type="InterPro" id="IPR039422">
    <property type="entry name" value="MarR/SlyA-like"/>
</dbReference>
<dbReference type="PANTHER" id="PTHR33164">
    <property type="entry name" value="TRANSCRIPTIONAL REGULATOR, MARR FAMILY"/>
    <property type="match status" value="1"/>
</dbReference>